<comment type="subcellular location">
    <subcellularLocation>
        <location evidence="1">Membrane</location>
    </subcellularLocation>
</comment>
<feature type="transmembrane region" description="Helical" evidence="6">
    <location>
        <begin position="51"/>
        <end position="73"/>
    </location>
</feature>
<feature type="compositionally biased region" description="Polar residues" evidence="5">
    <location>
        <begin position="293"/>
        <end position="304"/>
    </location>
</feature>
<evidence type="ECO:0000256" key="3">
    <source>
        <dbReference type="ARBA" id="ARBA00022989"/>
    </source>
</evidence>
<feature type="transmembrane region" description="Helical" evidence="6">
    <location>
        <begin position="137"/>
        <end position="156"/>
    </location>
</feature>
<dbReference type="RefSeq" id="WP_328987945.1">
    <property type="nucleotide sequence ID" value="NZ_CP121472.1"/>
</dbReference>
<feature type="region of interest" description="Disordered" evidence="5">
    <location>
        <begin position="281"/>
        <end position="304"/>
    </location>
</feature>
<proteinExistence type="predicted"/>
<evidence type="ECO:0000259" key="7">
    <source>
        <dbReference type="Pfam" id="PF04116"/>
    </source>
</evidence>
<name>A0ABZ0S8U8_9GAMM</name>
<evidence type="ECO:0000256" key="2">
    <source>
        <dbReference type="ARBA" id="ARBA00022692"/>
    </source>
</evidence>
<feature type="transmembrane region" description="Helical" evidence="6">
    <location>
        <begin position="12"/>
        <end position="30"/>
    </location>
</feature>
<accession>A0ABZ0S8U8</accession>
<sequence length="304" mass="34412">MDSFIQTHEAMIRLGFFLGVFALMATWEVIAPSRTRMLTRLQRWSSNIGLVVLNTVLLRLLFPAAAVGMALYVNSAGWGLLNALDWPFWAEVLVALLVLDFAIWVQHVLFHAVPALWRLHRVHHADLDFDLTTGARFHPLEIILSMLIKFAVIAALGPPLVAVILFEVILNAMAMFNHANIALPAWIDRPLRWLVVTPDMHRVHHSIEDDETNSNFGFNLSWWDWLLGTYRAQPRAGQQGMTIGIRQHREPRRVDRLDGMLLLPFVGQVTEYAINRRQWADAPDASEAPGSVEMSTQASTGDNR</sequence>
<keyword evidence="3 6" id="KW-1133">Transmembrane helix</keyword>
<feature type="domain" description="Fatty acid hydroxylase" evidence="7">
    <location>
        <begin position="92"/>
        <end position="229"/>
    </location>
</feature>
<dbReference type="Proteomes" id="UP001432180">
    <property type="component" value="Chromosome"/>
</dbReference>
<reference evidence="8 9" key="1">
    <citation type="journal article" date="2023" name="Microorganisms">
        <title>Thiorhodovibrio frisius and Trv. litoralis spp. nov., Two Novel Members from a Clade of Fastidious Purple Sulfur Bacteria That Exhibit Unique Red-Shifted Light-Harvesting Capabilities.</title>
        <authorList>
            <person name="Methner A."/>
            <person name="Kuzyk S.B."/>
            <person name="Petersen J."/>
            <person name="Bauer S."/>
            <person name="Brinkmann H."/>
            <person name="Sichau K."/>
            <person name="Wanner G."/>
            <person name="Wolf J."/>
            <person name="Neumann-Schaal M."/>
            <person name="Henke P."/>
            <person name="Tank M."/>
            <person name="Sproer C."/>
            <person name="Bunk B."/>
            <person name="Overmann J."/>
        </authorList>
    </citation>
    <scope>NUCLEOTIDE SEQUENCE [LARGE SCALE GENOMIC DNA]</scope>
    <source>
        <strain evidence="8 9">DSM 6702</strain>
    </source>
</reference>
<evidence type="ECO:0000256" key="6">
    <source>
        <dbReference type="SAM" id="Phobius"/>
    </source>
</evidence>
<evidence type="ECO:0000256" key="1">
    <source>
        <dbReference type="ARBA" id="ARBA00004370"/>
    </source>
</evidence>
<protein>
    <submittedName>
        <fullName evidence="8">Fatty acid hydroxylase superfamily protein</fullName>
    </submittedName>
</protein>
<evidence type="ECO:0000313" key="8">
    <source>
        <dbReference type="EMBL" id="WPL17435.1"/>
    </source>
</evidence>
<dbReference type="Pfam" id="PF04116">
    <property type="entry name" value="FA_hydroxylase"/>
    <property type="match status" value="1"/>
</dbReference>
<evidence type="ECO:0000313" key="9">
    <source>
        <dbReference type="Proteomes" id="UP001432180"/>
    </source>
</evidence>
<dbReference type="EMBL" id="CP121472">
    <property type="protein sequence ID" value="WPL17435.1"/>
    <property type="molecule type" value="Genomic_DNA"/>
</dbReference>
<keyword evidence="4 6" id="KW-0472">Membrane</keyword>
<organism evidence="8 9">
    <name type="scientific">Thiorhodovibrio winogradskyi</name>
    <dbReference type="NCBI Taxonomy" id="77007"/>
    <lineage>
        <taxon>Bacteria</taxon>
        <taxon>Pseudomonadati</taxon>
        <taxon>Pseudomonadota</taxon>
        <taxon>Gammaproteobacteria</taxon>
        <taxon>Chromatiales</taxon>
        <taxon>Chromatiaceae</taxon>
        <taxon>Thiorhodovibrio</taxon>
    </lineage>
</organism>
<evidence type="ECO:0000256" key="4">
    <source>
        <dbReference type="ARBA" id="ARBA00023136"/>
    </source>
</evidence>
<keyword evidence="9" id="KW-1185">Reference proteome</keyword>
<dbReference type="InterPro" id="IPR050307">
    <property type="entry name" value="Sterol_Desaturase_Related"/>
</dbReference>
<dbReference type="InterPro" id="IPR006694">
    <property type="entry name" value="Fatty_acid_hydroxylase"/>
</dbReference>
<gene>
    <name evidence="8" type="ORF">Thiowin_02446</name>
</gene>
<dbReference type="PANTHER" id="PTHR11863">
    <property type="entry name" value="STEROL DESATURASE"/>
    <property type="match status" value="1"/>
</dbReference>
<feature type="transmembrane region" description="Helical" evidence="6">
    <location>
        <begin position="93"/>
        <end position="117"/>
    </location>
</feature>
<evidence type="ECO:0000256" key="5">
    <source>
        <dbReference type="SAM" id="MobiDB-lite"/>
    </source>
</evidence>
<keyword evidence="2 6" id="KW-0812">Transmembrane</keyword>